<evidence type="ECO:0000256" key="1">
    <source>
        <dbReference type="ARBA" id="ARBA00005582"/>
    </source>
</evidence>
<dbReference type="Pfam" id="PF00293">
    <property type="entry name" value="NUDIX"/>
    <property type="match status" value="1"/>
</dbReference>
<evidence type="ECO:0000313" key="5">
    <source>
        <dbReference type="EMBL" id="MDD9206445.1"/>
    </source>
</evidence>
<dbReference type="InterPro" id="IPR015797">
    <property type="entry name" value="NUDIX_hydrolase-like_dom_sf"/>
</dbReference>
<dbReference type="GO" id="GO:0016787">
    <property type="term" value="F:hydrolase activity"/>
    <property type="evidence" value="ECO:0007669"/>
    <property type="project" value="UniProtKB-KW"/>
</dbReference>
<dbReference type="InterPro" id="IPR029033">
    <property type="entry name" value="His_PPase_superfam"/>
</dbReference>
<gene>
    <name evidence="5" type="ORF">PU560_08175</name>
</gene>
<evidence type="ECO:0000259" key="4">
    <source>
        <dbReference type="PROSITE" id="PS51462"/>
    </source>
</evidence>
<evidence type="ECO:0000256" key="3">
    <source>
        <dbReference type="RuleBase" id="RU003476"/>
    </source>
</evidence>
<dbReference type="SUPFAM" id="SSF55811">
    <property type="entry name" value="Nudix"/>
    <property type="match status" value="1"/>
</dbReference>
<name>A0ABT5TWL4_9MICO</name>
<dbReference type="SUPFAM" id="SSF53254">
    <property type="entry name" value="Phosphoglycerate mutase-like"/>
    <property type="match status" value="1"/>
</dbReference>
<keyword evidence="2 3" id="KW-0378">Hydrolase</keyword>
<dbReference type="CDD" id="cd03673">
    <property type="entry name" value="NUDIX_Ap6A_hydrolase"/>
    <property type="match status" value="1"/>
</dbReference>
<organism evidence="5 6">
    <name type="scientific">Georgenia halotolerans</name>
    <dbReference type="NCBI Taxonomy" id="3028317"/>
    <lineage>
        <taxon>Bacteria</taxon>
        <taxon>Bacillati</taxon>
        <taxon>Actinomycetota</taxon>
        <taxon>Actinomycetes</taxon>
        <taxon>Micrococcales</taxon>
        <taxon>Bogoriellaceae</taxon>
        <taxon>Georgenia</taxon>
    </lineage>
</organism>
<dbReference type="InterPro" id="IPR000086">
    <property type="entry name" value="NUDIX_hydrolase_dom"/>
</dbReference>
<dbReference type="Gene3D" id="3.90.79.10">
    <property type="entry name" value="Nucleoside Triphosphate Pyrophosphohydrolase"/>
    <property type="match status" value="1"/>
</dbReference>
<proteinExistence type="inferred from homology"/>
<dbReference type="PROSITE" id="PS51462">
    <property type="entry name" value="NUDIX"/>
    <property type="match status" value="1"/>
</dbReference>
<keyword evidence="6" id="KW-1185">Reference proteome</keyword>
<accession>A0ABT5TWL4</accession>
<dbReference type="Pfam" id="PF00300">
    <property type="entry name" value="His_Phos_1"/>
    <property type="match status" value="1"/>
</dbReference>
<dbReference type="PANTHER" id="PTHR21340:SF0">
    <property type="entry name" value="BIS(5'-NUCLEOSYL)-TETRAPHOSPHATASE [ASYMMETRICAL]"/>
    <property type="match status" value="1"/>
</dbReference>
<evidence type="ECO:0000256" key="2">
    <source>
        <dbReference type="ARBA" id="ARBA00022801"/>
    </source>
</evidence>
<dbReference type="Proteomes" id="UP001165561">
    <property type="component" value="Unassembled WGS sequence"/>
</dbReference>
<dbReference type="InterPro" id="IPR013078">
    <property type="entry name" value="His_Pase_superF_clade-1"/>
</dbReference>
<dbReference type="PROSITE" id="PS00893">
    <property type="entry name" value="NUDIX_BOX"/>
    <property type="match status" value="1"/>
</dbReference>
<dbReference type="InterPro" id="IPR020084">
    <property type="entry name" value="NUDIX_hydrolase_CS"/>
</dbReference>
<dbReference type="InterPro" id="IPR051325">
    <property type="entry name" value="Nudix_hydrolase_domain"/>
</dbReference>
<evidence type="ECO:0000313" key="6">
    <source>
        <dbReference type="Proteomes" id="UP001165561"/>
    </source>
</evidence>
<feature type="domain" description="Nudix hydrolase" evidence="4">
    <location>
        <begin position="7"/>
        <end position="145"/>
    </location>
</feature>
<comment type="caution">
    <text evidence="5">The sequence shown here is derived from an EMBL/GenBank/DDBJ whole genome shotgun (WGS) entry which is preliminary data.</text>
</comment>
<comment type="similarity">
    <text evidence="1 3">Belongs to the Nudix hydrolase family.</text>
</comment>
<dbReference type="EMBL" id="JARACI010000886">
    <property type="protein sequence ID" value="MDD9206445.1"/>
    <property type="molecule type" value="Genomic_DNA"/>
</dbReference>
<protein>
    <submittedName>
        <fullName evidence="5">NUDIX hydrolase</fullName>
    </submittedName>
</protein>
<dbReference type="InterPro" id="IPR020476">
    <property type="entry name" value="Nudix_hydrolase"/>
</dbReference>
<sequence length="328" mass="36919">MSSKKEPAVHAAGAVVWRVERRRLEVLLVHRPRYDDWSWPKGKLEPGETLPACAAREVEEETGVAVVLGQPLGTVRYKTRDRRRKEAHYWAATPAGDHDQACLQARQAVAAADPREVDEARWVDVATARSLLTYAHDRDPLGVLEDQWRDEKLRTWTMVVLRHSRARKRSAWKGGEATRPLTTVGERRAAELVPVIAAYGVVEVITSPWERCAATVRPYLEASGVGAELHPELTEAAHERSKRPVRELIHRELTERSAPVVVCTHRPVLPTVVAEVARRTPNRIMKQVPESDPWLKTAEMLVVHVAKRPRRGAVVVALEKHRPAAWAP</sequence>
<dbReference type="PRINTS" id="PR00502">
    <property type="entry name" value="NUDIXFAMILY"/>
</dbReference>
<reference evidence="5" key="1">
    <citation type="submission" date="2023-02" db="EMBL/GenBank/DDBJ databases">
        <title>Georgenia sp.10Sc9-8, isolated from a soil sample collected from the Taklamakan desert.</title>
        <authorList>
            <person name="Liu S."/>
        </authorList>
    </citation>
    <scope>NUCLEOTIDE SEQUENCE</scope>
    <source>
        <strain evidence="5">10Sc9-8</strain>
    </source>
</reference>
<dbReference type="PANTHER" id="PTHR21340">
    <property type="entry name" value="DIADENOSINE 5,5-P1,P4-TETRAPHOSPHATE PYROPHOSPHOHYDROLASE MUTT"/>
    <property type="match status" value="1"/>
</dbReference>
<dbReference type="Gene3D" id="3.40.50.1240">
    <property type="entry name" value="Phosphoglycerate mutase-like"/>
    <property type="match status" value="1"/>
</dbReference>